<evidence type="ECO:0000313" key="2">
    <source>
        <dbReference type="EMBL" id="RVW31361.1"/>
    </source>
</evidence>
<comment type="caution">
    <text evidence="2">The sequence shown here is derived from an EMBL/GenBank/DDBJ whole genome shotgun (WGS) entry which is preliminary data.</text>
</comment>
<dbReference type="Proteomes" id="UP000288805">
    <property type="component" value="Unassembled WGS sequence"/>
</dbReference>
<dbReference type="EMBL" id="QGNW01001758">
    <property type="protein sequence ID" value="RVW31361.1"/>
    <property type="molecule type" value="Genomic_DNA"/>
</dbReference>
<feature type="compositionally biased region" description="Polar residues" evidence="1">
    <location>
        <begin position="27"/>
        <end position="37"/>
    </location>
</feature>
<dbReference type="AlphaFoldDB" id="A0A438D7E3"/>
<evidence type="ECO:0000256" key="1">
    <source>
        <dbReference type="SAM" id="MobiDB-lite"/>
    </source>
</evidence>
<name>A0A438D7E3_VITVI</name>
<protein>
    <submittedName>
        <fullName evidence="2">Uncharacterized protein</fullName>
    </submittedName>
</protein>
<accession>A0A438D7E3</accession>
<feature type="compositionally biased region" description="Basic and acidic residues" evidence="1">
    <location>
        <begin position="56"/>
        <end position="84"/>
    </location>
</feature>
<feature type="compositionally biased region" description="Basic and acidic residues" evidence="1">
    <location>
        <begin position="166"/>
        <end position="186"/>
    </location>
</feature>
<evidence type="ECO:0000313" key="3">
    <source>
        <dbReference type="Proteomes" id="UP000288805"/>
    </source>
</evidence>
<feature type="compositionally biased region" description="Basic and acidic residues" evidence="1">
    <location>
        <begin position="94"/>
        <end position="146"/>
    </location>
</feature>
<gene>
    <name evidence="2" type="ORF">CK203_114184</name>
</gene>
<feature type="compositionally biased region" description="Polar residues" evidence="1">
    <location>
        <begin position="189"/>
        <end position="202"/>
    </location>
</feature>
<organism evidence="2 3">
    <name type="scientific">Vitis vinifera</name>
    <name type="common">Grape</name>
    <dbReference type="NCBI Taxonomy" id="29760"/>
    <lineage>
        <taxon>Eukaryota</taxon>
        <taxon>Viridiplantae</taxon>
        <taxon>Streptophyta</taxon>
        <taxon>Embryophyta</taxon>
        <taxon>Tracheophyta</taxon>
        <taxon>Spermatophyta</taxon>
        <taxon>Magnoliopsida</taxon>
        <taxon>eudicotyledons</taxon>
        <taxon>Gunneridae</taxon>
        <taxon>Pentapetalae</taxon>
        <taxon>rosids</taxon>
        <taxon>Vitales</taxon>
        <taxon>Vitaceae</taxon>
        <taxon>Viteae</taxon>
        <taxon>Vitis</taxon>
    </lineage>
</organism>
<feature type="region of interest" description="Disordered" evidence="1">
    <location>
        <begin position="1"/>
        <end position="222"/>
    </location>
</feature>
<reference evidence="2 3" key="1">
    <citation type="journal article" date="2018" name="PLoS Genet.">
        <title>Population sequencing reveals clonal diversity and ancestral inbreeding in the grapevine cultivar Chardonnay.</title>
        <authorList>
            <person name="Roach M.J."/>
            <person name="Johnson D.L."/>
            <person name="Bohlmann J."/>
            <person name="van Vuuren H.J."/>
            <person name="Jones S.J."/>
            <person name="Pretorius I.S."/>
            <person name="Schmidt S.A."/>
            <person name="Borneman A.R."/>
        </authorList>
    </citation>
    <scope>NUCLEOTIDE SEQUENCE [LARGE SCALE GENOMIC DNA]</scope>
    <source>
        <strain evidence="3">cv. Chardonnay</strain>
        <tissue evidence="2">Leaf</tissue>
    </source>
</reference>
<sequence length="222" mass="25660">MEEIKQAGGIGCSVKGAEEGNVPPSKLLSSHDSSTDTYELEKIMHTSSESRGGSQDLRKELPSDYKVRSTRSDDSYSDDHEQHRRVSHGYDGNLEYHKKSFSRDKHDREYNPRSSERNRSDGRSHEQTRHRSKRGDAEVTRVKQHELSSSMPKYRDNRAFSSVSKRVNDSTMERDDRRSEAKDRWQRKSYGNNLSESMVQNSFDDRYDPSAFDDILENDISS</sequence>
<proteinExistence type="predicted"/>